<dbReference type="AlphaFoldDB" id="A0A0K6FM15"/>
<proteinExistence type="predicted"/>
<name>A0A0K6FM15_9AGAM</name>
<feature type="region of interest" description="Disordered" evidence="1">
    <location>
        <begin position="168"/>
        <end position="198"/>
    </location>
</feature>
<evidence type="ECO:0000313" key="3">
    <source>
        <dbReference type="Proteomes" id="UP000044841"/>
    </source>
</evidence>
<evidence type="ECO:0000256" key="1">
    <source>
        <dbReference type="SAM" id="MobiDB-lite"/>
    </source>
</evidence>
<feature type="compositionally biased region" description="Polar residues" evidence="1">
    <location>
        <begin position="168"/>
        <end position="178"/>
    </location>
</feature>
<evidence type="ECO:0008006" key="4">
    <source>
        <dbReference type="Google" id="ProtNLM"/>
    </source>
</evidence>
<accession>A0A0K6FM15</accession>
<protein>
    <recommendedName>
        <fullName evidence="4">Laminin domain protein</fullName>
    </recommendedName>
</protein>
<evidence type="ECO:0000313" key="2">
    <source>
        <dbReference type="EMBL" id="CUA67172.1"/>
    </source>
</evidence>
<reference evidence="2 3" key="1">
    <citation type="submission" date="2015-07" db="EMBL/GenBank/DDBJ databases">
        <authorList>
            <person name="Noorani M."/>
        </authorList>
    </citation>
    <scope>NUCLEOTIDE SEQUENCE [LARGE SCALE GENOMIC DNA]</scope>
    <source>
        <strain evidence="2">BBA 69670</strain>
    </source>
</reference>
<dbReference type="Proteomes" id="UP000044841">
    <property type="component" value="Unassembled WGS sequence"/>
</dbReference>
<keyword evidence="3" id="KW-1185">Reference proteome</keyword>
<gene>
    <name evidence="2" type="ORF">RSOLAG22IIIB_07240</name>
</gene>
<dbReference type="EMBL" id="CYGV01000036">
    <property type="protein sequence ID" value="CUA67172.1"/>
    <property type="molecule type" value="Genomic_DNA"/>
</dbReference>
<sequence>MTTMKISKAGETVLIPPQIPAYLSDTHTLKQIVGKPTDEDVKAIHAVIRTQNTMAHLPTFHNPDLSMQLSQHLFSAQLAVYRSNYSMTLLPGERNVYTPPTLPSHVPGILNEVVGAPSDEEIKSVQGALRGLENLANSPHLFDPDLSMKLSQHVFNLQFARYMHDSSEGNFVSGTDSEAPNPAIPEHPAGDGPNVPQEPSELAQLGETMNEIHGVMKDIQETMKSTRDTTNESKDVLNTMSRMLKLIQGHQCSVAAMDKYYHIYKNPVNEDGVSALEYGLPQLRYGYYQNGLKYSIYHSNDIMVRYLKFFGVGENLIEGGESPKLIKDKYAEAEKLLLKAIGVGPY</sequence>
<organism evidence="2 3">
    <name type="scientific">Rhizoctonia solani</name>
    <dbReference type="NCBI Taxonomy" id="456999"/>
    <lineage>
        <taxon>Eukaryota</taxon>
        <taxon>Fungi</taxon>
        <taxon>Dikarya</taxon>
        <taxon>Basidiomycota</taxon>
        <taxon>Agaricomycotina</taxon>
        <taxon>Agaricomycetes</taxon>
        <taxon>Cantharellales</taxon>
        <taxon>Ceratobasidiaceae</taxon>
        <taxon>Rhizoctonia</taxon>
    </lineage>
</organism>